<dbReference type="PANTHER" id="PTHR45811:SF49">
    <property type="entry name" value="OS04G0667600 PROTEIN"/>
    <property type="match status" value="1"/>
</dbReference>
<evidence type="ECO:0000256" key="4">
    <source>
        <dbReference type="ARBA" id="ARBA00023289"/>
    </source>
</evidence>
<keyword evidence="4" id="KW-0636">Prenylation</keyword>
<accession>A9P2F5</accession>
<keyword evidence="2" id="KW-0479">Metal-binding</keyword>
<evidence type="ECO:0000256" key="3">
    <source>
        <dbReference type="ARBA" id="ARBA00023288"/>
    </source>
</evidence>
<feature type="compositionally biased region" description="Basic and acidic residues" evidence="6">
    <location>
        <begin position="78"/>
        <end position="116"/>
    </location>
</feature>
<evidence type="ECO:0000313" key="8">
    <source>
        <dbReference type="EMBL" id="ABK27066.1"/>
    </source>
</evidence>
<dbReference type="InterPro" id="IPR006121">
    <property type="entry name" value="HMA_dom"/>
</dbReference>
<sequence>MTNKTVMSLDLRCDKCKKIALHSITKIEGIDSLSIDMKERTLTVIGDADPVGVANMLRTKFRCAKLLSAGPVPSAPAKKKEEEKKEEQKDEKKGEKKEEKKGEKKEEKKENPDGKKTLMAPQPMWYSVCEAQCYPPSPDCSDRPEILWPRYQNPHAPNEVTYVWNEEKQDPCTTM</sequence>
<comment type="similarity">
    <text evidence="5">Belongs to the HIPP family.</text>
</comment>
<evidence type="ECO:0000256" key="1">
    <source>
        <dbReference type="ARBA" id="ARBA00022481"/>
    </source>
</evidence>
<dbReference type="GO" id="GO:0046872">
    <property type="term" value="F:metal ion binding"/>
    <property type="evidence" value="ECO:0007669"/>
    <property type="project" value="UniProtKB-KW"/>
</dbReference>
<organism evidence="8">
    <name type="scientific">Picea sitchensis</name>
    <name type="common">Sitka spruce</name>
    <name type="synonym">Pinus sitchensis</name>
    <dbReference type="NCBI Taxonomy" id="3332"/>
    <lineage>
        <taxon>Eukaryota</taxon>
        <taxon>Viridiplantae</taxon>
        <taxon>Streptophyta</taxon>
        <taxon>Embryophyta</taxon>
        <taxon>Tracheophyta</taxon>
        <taxon>Spermatophyta</taxon>
        <taxon>Pinopsida</taxon>
        <taxon>Pinidae</taxon>
        <taxon>Conifers I</taxon>
        <taxon>Pinales</taxon>
        <taxon>Pinaceae</taxon>
        <taxon>Picea</taxon>
    </lineage>
</organism>
<keyword evidence="1" id="KW-0488">Methylation</keyword>
<dbReference type="EMBL" id="EF087833">
    <property type="protein sequence ID" value="ABK27066.1"/>
    <property type="molecule type" value="mRNA"/>
</dbReference>
<evidence type="ECO:0000256" key="5">
    <source>
        <dbReference type="ARBA" id="ARBA00024045"/>
    </source>
</evidence>
<dbReference type="InterPro" id="IPR036163">
    <property type="entry name" value="HMA_dom_sf"/>
</dbReference>
<dbReference type="InterPro" id="IPR051863">
    <property type="entry name" value="HIPP"/>
</dbReference>
<evidence type="ECO:0000259" key="7">
    <source>
        <dbReference type="PROSITE" id="PS50846"/>
    </source>
</evidence>
<reference evidence="8" key="1">
    <citation type="journal article" date="2008" name="BMC Genomics">
        <title>A conifer genomics resource of 200,000 spruce (Picea spp.) ESTs and 6,464 high-quality, sequence-finished full-length cDNAs for Sitka spruce (Picea sitchensis).</title>
        <authorList>
            <person name="Ralph S.G."/>
            <person name="Chun H.J."/>
            <person name="Kolosova N."/>
            <person name="Cooper D."/>
            <person name="Oddy C."/>
            <person name="Ritland C.E."/>
            <person name="Kirkpatrick R."/>
            <person name="Moore R."/>
            <person name="Barber S."/>
            <person name="Holt R.A."/>
            <person name="Jones S.J."/>
            <person name="Marra M.A."/>
            <person name="Douglas C.J."/>
            <person name="Ritland K."/>
            <person name="Bohlmann J."/>
        </authorList>
    </citation>
    <scope>NUCLEOTIDE SEQUENCE</scope>
    <source>
        <tissue evidence="8">Bark</tissue>
    </source>
</reference>
<keyword evidence="3" id="KW-0449">Lipoprotein</keyword>
<evidence type="ECO:0000256" key="2">
    <source>
        <dbReference type="ARBA" id="ARBA00022723"/>
    </source>
</evidence>
<dbReference type="Gene3D" id="3.30.70.100">
    <property type="match status" value="1"/>
</dbReference>
<name>A9P2F5_PICSI</name>
<dbReference type="Pfam" id="PF00403">
    <property type="entry name" value="HMA"/>
    <property type="match status" value="1"/>
</dbReference>
<protein>
    <recommendedName>
        <fullName evidence="7">HMA domain-containing protein</fullName>
    </recommendedName>
</protein>
<feature type="region of interest" description="Disordered" evidence="6">
    <location>
        <begin position="70"/>
        <end position="121"/>
    </location>
</feature>
<dbReference type="AlphaFoldDB" id="A9P2F5"/>
<dbReference type="SUPFAM" id="SSF55008">
    <property type="entry name" value="HMA, heavy metal-associated domain"/>
    <property type="match status" value="1"/>
</dbReference>
<dbReference type="PROSITE" id="PS50846">
    <property type="entry name" value="HMA_2"/>
    <property type="match status" value="1"/>
</dbReference>
<feature type="domain" description="HMA" evidence="7">
    <location>
        <begin position="2"/>
        <end position="68"/>
    </location>
</feature>
<dbReference type="PANTHER" id="PTHR45811">
    <property type="entry name" value="COPPER TRANSPORT PROTEIN FAMILY-RELATED"/>
    <property type="match status" value="1"/>
</dbReference>
<proteinExistence type="evidence at transcript level"/>
<evidence type="ECO:0000256" key="6">
    <source>
        <dbReference type="SAM" id="MobiDB-lite"/>
    </source>
</evidence>